<dbReference type="RefSeq" id="WP_115867427.1">
    <property type="nucleotide sequence ID" value="NZ_QREG01000005.1"/>
</dbReference>
<proteinExistence type="inferred from homology"/>
<feature type="signal peptide" evidence="3">
    <location>
        <begin position="1"/>
        <end position="18"/>
    </location>
</feature>
<dbReference type="Gene3D" id="2.60.40.10">
    <property type="entry name" value="Immunoglobulins"/>
    <property type="match status" value="1"/>
</dbReference>
<dbReference type="InterPro" id="IPR015510">
    <property type="entry name" value="PGRP"/>
</dbReference>
<dbReference type="PANTHER" id="PTHR11022:SF41">
    <property type="entry name" value="PEPTIDOGLYCAN-RECOGNITION PROTEIN LC-RELATED"/>
    <property type="match status" value="1"/>
</dbReference>
<dbReference type="GO" id="GO:0008745">
    <property type="term" value="F:N-acetylmuramoyl-L-alanine amidase activity"/>
    <property type="evidence" value="ECO:0007669"/>
    <property type="project" value="InterPro"/>
</dbReference>
<evidence type="ECO:0000256" key="3">
    <source>
        <dbReference type="SAM" id="SignalP"/>
    </source>
</evidence>
<dbReference type="OrthoDB" id="2812205at2"/>
<reference evidence="6 7" key="1">
    <citation type="submission" date="2018-07" db="EMBL/GenBank/DDBJ databases">
        <title>Genomic Encyclopedia of Type Strains, Phase IV (KMG-IV): sequencing the most valuable type-strain genomes for metagenomic binning, comparative biology and taxonomic classification.</title>
        <authorList>
            <person name="Goeker M."/>
        </authorList>
    </citation>
    <scope>NUCLEOTIDE SEQUENCE [LARGE SCALE GENOMIC DNA]</scope>
    <source>
        <strain evidence="6 7">DSM 4134</strain>
    </source>
</reference>
<protein>
    <submittedName>
        <fullName evidence="6">Putative secreted protein (Por secretion system target)</fullName>
    </submittedName>
</protein>
<keyword evidence="7" id="KW-1185">Reference proteome</keyword>
<dbReference type="InterPro" id="IPR035986">
    <property type="entry name" value="PKD_dom_sf"/>
</dbReference>
<feature type="chain" id="PRO_5017702037" evidence="3">
    <location>
        <begin position="19"/>
        <end position="719"/>
    </location>
</feature>
<dbReference type="EMBL" id="QREG01000005">
    <property type="protein sequence ID" value="REE00420.1"/>
    <property type="molecule type" value="Genomic_DNA"/>
</dbReference>
<dbReference type="InterPro" id="IPR026444">
    <property type="entry name" value="Secre_tail"/>
</dbReference>
<dbReference type="InterPro" id="IPR002502">
    <property type="entry name" value="Amidase_domain"/>
</dbReference>
<dbReference type="CDD" id="cd06583">
    <property type="entry name" value="PGRP"/>
    <property type="match status" value="1"/>
</dbReference>
<dbReference type="Proteomes" id="UP000256779">
    <property type="component" value="Unassembled WGS sequence"/>
</dbReference>
<comment type="caution">
    <text evidence="6">The sequence shown here is derived from an EMBL/GenBank/DDBJ whole genome shotgun (WGS) entry which is preliminary data.</text>
</comment>
<evidence type="ECO:0000313" key="6">
    <source>
        <dbReference type="EMBL" id="REE00420.1"/>
    </source>
</evidence>
<accession>A0A3D9L6A1</accession>
<dbReference type="InterPro" id="IPR013783">
    <property type="entry name" value="Ig-like_fold"/>
</dbReference>
<feature type="domain" description="N-acetylmuramoyl-L-alanine amidase" evidence="4">
    <location>
        <begin position="137"/>
        <end position="288"/>
    </location>
</feature>
<dbReference type="PANTHER" id="PTHR11022">
    <property type="entry name" value="PEPTIDOGLYCAN RECOGNITION PROTEIN"/>
    <property type="match status" value="1"/>
</dbReference>
<dbReference type="GO" id="GO:0009253">
    <property type="term" value="P:peptidoglycan catabolic process"/>
    <property type="evidence" value="ECO:0007669"/>
    <property type="project" value="InterPro"/>
</dbReference>
<dbReference type="InterPro" id="IPR006619">
    <property type="entry name" value="PGRP_domain_met/bac"/>
</dbReference>
<evidence type="ECO:0000259" key="4">
    <source>
        <dbReference type="SMART" id="SM00644"/>
    </source>
</evidence>
<dbReference type="SMART" id="SM00701">
    <property type="entry name" value="PGRP"/>
    <property type="match status" value="1"/>
</dbReference>
<dbReference type="SMART" id="SM00644">
    <property type="entry name" value="Ami_2"/>
    <property type="match status" value="1"/>
</dbReference>
<name>A0A3D9L6A1_MARFU</name>
<evidence type="ECO:0000259" key="5">
    <source>
        <dbReference type="SMART" id="SM00701"/>
    </source>
</evidence>
<sequence>MFRLLIFLAFCGPFFCQAQSQAQVTRWNTDQSDSRKTNHPVSAVVVRSESYQGLSVTLQIDGSSYEIPYDPDAPEYSYFISLPEVISFPSSISPEGFDITLIYSGEVPKIKPRNQRVANDCNDAPPTIPQSEWREGLPEPDYNRAFTNVQHVIVHHAAGSNTNTNYTQVVRDIYLYHTQSNGWSDVGYNYLIAQNGDIYNGRDPGAGEQDNVRGAHFCGKNSYTMGICLLGNYETAQPTSSTLESLEQLIAFKLEKEGLDPLGSSSHPAGQVGHIAGHRDGCATACPGTNVYNKLDDVRVGVQEKMTQCDTILRVSIAPENVEPGEEVTFTNKSNGFESYKWLLEGADPSEANWTTDGKATYAAEGTFDLTLIGYRGSESDTMRLEDVVTVVEKELKLTVSSQQVVEGGQITFTNASYGYDRYSWNLEGAEPSSTSWSSSGSANYYYAGTYDVQLTGFYGDRSHTYTLTDYITVTELDKALKFSVNDQETFEGYKVTFTNESFGYDRYTWKLEGADPQTADWSDSGMASYAEKGSYDVELIGHLGSRQDVLLEEDFISVSVRELGLLVSDITLDAGQEVTFTNTSVGYESYQWYLEGGDPQNPTWEDVGTATYRYGGTFDIQLIGTHGTTSDTLAYEDFLLVKSDLMLLPNLVSSGGEVALATDQEIKKVTLMDAGGKVYFSITSPLADKIQLPALDKGIYFLDVETSRKRTRSKLLVK</sequence>
<dbReference type="InterPro" id="IPR036505">
    <property type="entry name" value="Amidase/PGRP_sf"/>
</dbReference>
<gene>
    <name evidence="6" type="ORF">C7460_10541</name>
</gene>
<dbReference type="AlphaFoldDB" id="A0A3D9L6A1"/>
<dbReference type="Gene3D" id="3.40.80.10">
    <property type="entry name" value="Peptidoglycan recognition protein-like"/>
    <property type="match status" value="1"/>
</dbReference>
<dbReference type="Pfam" id="PF01510">
    <property type="entry name" value="Amidase_2"/>
    <property type="match status" value="1"/>
</dbReference>
<dbReference type="GO" id="GO:0008270">
    <property type="term" value="F:zinc ion binding"/>
    <property type="evidence" value="ECO:0007669"/>
    <property type="project" value="InterPro"/>
</dbReference>
<organism evidence="6 7">
    <name type="scientific">Marinoscillum furvescens DSM 4134</name>
    <dbReference type="NCBI Taxonomy" id="1122208"/>
    <lineage>
        <taxon>Bacteria</taxon>
        <taxon>Pseudomonadati</taxon>
        <taxon>Bacteroidota</taxon>
        <taxon>Cytophagia</taxon>
        <taxon>Cytophagales</taxon>
        <taxon>Reichenbachiellaceae</taxon>
        <taxon>Marinoscillum</taxon>
    </lineage>
</organism>
<dbReference type="SUPFAM" id="SSF49299">
    <property type="entry name" value="PKD domain"/>
    <property type="match status" value="1"/>
</dbReference>
<keyword evidence="3" id="KW-0732">Signal</keyword>
<evidence type="ECO:0000256" key="2">
    <source>
        <dbReference type="SAM" id="MobiDB-lite"/>
    </source>
</evidence>
<dbReference type="NCBIfam" id="TIGR04183">
    <property type="entry name" value="Por_Secre_tail"/>
    <property type="match status" value="1"/>
</dbReference>
<feature type="region of interest" description="Disordered" evidence="2">
    <location>
        <begin position="116"/>
        <end position="135"/>
    </location>
</feature>
<comment type="similarity">
    <text evidence="1">Belongs to the N-acetylmuramoyl-L-alanine amidase 2 family.</text>
</comment>
<evidence type="ECO:0000313" key="7">
    <source>
        <dbReference type="Proteomes" id="UP000256779"/>
    </source>
</evidence>
<dbReference type="SUPFAM" id="SSF55846">
    <property type="entry name" value="N-acetylmuramoyl-L-alanine amidase-like"/>
    <property type="match status" value="1"/>
</dbReference>
<evidence type="ECO:0000256" key="1">
    <source>
        <dbReference type="ARBA" id="ARBA00007553"/>
    </source>
</evidence>
<feature type="domain" description="Peptidoglycan recognition protein family" evidence="5">
    <location>
        <begin position="125"/>
        <end position="282"/>
    </location>
</feature>